<dbReference type="Proteomes" id="UP001595776">
    <property type="component" value="Unassembled WGS sequence"/>
</dbReference>
<dbReference type="InterPro" id="IPR045526">
    <property type="entry name" value="DUF6471"/>
</dbReference>
<feature type="domain" description="DUF6471" evidence="1">
    <location>
        <begin position="9"/>
        <end position="70"/>
    </location>
</feature>
<keyword evidence="3" id="KW-1185">Reference proteome</keyword>
<evidence type="ECO:0000313" key="2">
    <source>
        <dbReference type="EMBL" id="MFC4349494.1"/>
    </source>
</evidence>
<reference evidence="3" key="1">
    <citation type="journal article" date="2019" name="Int. J. Syst. Evol. Microbiol.">
        <title>The Global Catalogue of Microorganisms (GCM) 10K type strain sequencing project: providing services to taxonomists for standard genome sequencing and annotation.</title>
        <authorList>
            <consortium name="The Broad Institute Genomics Platform"/>
            <consortium name="The Broad Institute Genome Sequencing Center for Infectious Disease"/>
            <person name="Wu L."/>
            <person name="Ma J."/>
        </authorList>
    </citation>
    <scope>NUCLEOTIDE SEQUENCE [LARGE SCALE GENOMIC DNA]</scope>
    <source>
        <strain evidence="3">CGMCC 1.15304</strain>
    </source>
</reference>
<evidence type="ECO:0000313" key="3">
    <source>
        <dbReference type="Proteomes" id="UP001595776"/>
    </source>
</evidence>
<dbReference type="EMBL" id="JBHSCR010000017">
    <property type="protein sequence ID" value="MFC4349494.1"/>
    <property type="molecule type" value="Genomic_DNA"/>
</dbReference>
<protein>
    <submittedName>
        <fullName evidence="2">DUF6471 domain-containing protein</fullName>
    </submittedName>
</protein>
<proteinExistence type="predicted"/>
<evidence type="ECO:0000259" key="1">
    <source>
        <dbReference type="Pfam" id="PF20075"/>
    </source>
</evidence>
<dbReference type="Pfam" id="PF20075">
    <property type="entry name" value="DUF6471"/>
    <property type="match status" value="1"/>
</dbReference>
<name>A0ABV8UE33_9PROT</name>
<organism evidence="2 3">
    <name type="scientific">Kordiimonas lipolytica</name>
    <dbReference type="NCBI Taxonomy" id="1662421"/>
    <lineage>
        <taxon>Bacteria</taxon>
        <taxon>Pseudomonadati</taxon>
        <taxon>Pseudomonadota</taxon>
        <taxon>Alphaproteobacteria</taxon>
        <taxon>Kordiimonadales</taxon>
        <taxon>Kordiimonadaceae</taxon>
        <taxon>Kordiimonas</taxon>
    </lineage>
</organism>
<dbReference type="RefSeq" id="WP_068146660.1">
    <property type="nucleotide sequence ID" value="NZ_JBHSCR010000017.1"/>
</dbReference>
<accession>A0ABV8UE33</accession>
<gene>
    <name evidence="2" type="ORF">ACFO5Q_16695</name>
</gene>
<comment type="caution">
    <text evidence="2">The sequence shown here is derived from an EMBL/GenBank/DDBJ whole genome shotgun (WGS) entry which is preliminary data.</text>
</comment>
<sequence length="89" mass="10061">MGDLTDEQWREALRLWLKAKLAEKGMGLPELAKRLADMGVELDRRTLSNKLNRVSFTAAFFLQVLEALGEEGCELKDIATYLQSSESRS</sequence>